<sequence>MKKILQLGAIALATALTGCAATGPKFTEQQATTPKLAADQGRVYFYRVNSFVGAAVRPDIKLDGAAVGESTPGGYFYVDTAAGSHEAQTSTEVSNKLTFVLDKGETKYVRTSVSMGLMAGHVKPELVGQEEALKELPELSYTGKAAAK</sequence>
<reference evidence="3" key="1">
    <citation type="journal article" date="2014" name="Int. J. Syst. Evol. Microbiol.">
        <title>Complete genome of a new Firmicutes species belonging to the dominant human colonic microbiota ('Ruminococcus bicirculans') reveals two chromosomes and a selective capacity to utilize plant glucans.</title>
        <authorList>
            <consortium name="NISC Comparative Sequencing Program"/>
            <person name="Wegmann U."/>
            <person name="Louis P."/>
            <person name="Goesmann A."/>
            <person name="Henrissat B."/>
            <person name="Duncan S.H."/>
            <person name="Flint H.J."/>
        </authorList>
    </citation>
    <scope>NUCLEOTIDE SEQUENCE</scope>
    <source>
        <strain evidence="3">CGMCC 1.15931</strain>
    </source>
</reference>
<evidence type="ECO:0000256" key="1">
    <source>
        <dbReference type="SAM" id="SignalP"/>
    </source>
</evidence>
<keyword evidence="1" id="KW-0732">Signal</keyword>
<reference evidence="6" key="2">
    <citation type="journal article" date="2019" name="Int. J. Syst. Evol. Microbiol.">
        <title>The Global Catalogue of Microorganisms (GCM) 10K type strain sequencing project: providing services to taxonomists for standard genome sequencing and annotation.</title>
        <authorList>
            <consortium name="The Broad Institute Genomics Platform"/>
            <consortium name="The Broad Institute Genome Sequencing Center for Infectious Disease"/>
            <person name="Wu L."/>
            <person name="Ma J."/>
        </authorList>
    </citation>
    <scope>NUCLEOTIDE SEQUENCE [LARGE SCALE GENOMIC DNA]</scope>
    <source>
        <strain evidence="6">CGMCC 1.15931</strain>
    </source>
</reference>
<comment type="caution">
    <text evidence="4">The sequence shown here is derived from an EMBL/GenBank/DDBJ whole genome shotgun (WGS) entry which is preliminary data.</text>
</comment>
<dbReference type="PIRSF" id="PIRSF012335">
    <property type="entry name" value="UCP012335"/>
    <property type="match status" value="1"/>
</dbReference>
<dbReference type="Proteomes" id="UP000622638">
    <property type="component" value="Unassembled WGS sequence"/>
</dbReference>
<dbReference type="AlphaFoldDB" id="A0A6I3SWA1"/>
<dbReference type="Pfam" id="PF11008">
    <property type="entry name" value="DUF2846"/>
    <property type="match status" value="1"/>
</dbReference>
<dbReference type="InterPro" id="IPR022548">
    <property type="entry name" value="DUF2846"/>
</dbReference>
<protein>
    <submittedName>
        <fullName evidence="4">DUF2846 domain-containing protein</fullName>
    </submittedName>
</protein>
<evidence type="ECO:0000313" key="3">
    <source>
        <dbReference type="EMBL" id="GGB98001.1"/>
    </source>
</evidence>
<reference evidence="4 5" key="3">
    <citation type="submission" date="2019-11" db="EMBL/GenBank/DDBJ databases">
        <title>Type strains purchased from KCTC, JCM and DSMZ.</title>
        <authorList>
            <person name="Lu H."/>
        </authorList>
    </citation>
    <scope>NUCLEOTIDE SEQUENCE [LARGE SCALE GENOMIC DNA]</scope>
    <source>
        <strain evidence="4 5">KCTC 52429</strain>
    </source>
</reference>
<dbReference type="EMBL" id="BMKG01000007">
    <property type="protein sequence ID" value="GGB98001.1"/>
    <property type="molecule type" value="Genomic_DNA"/>
</dbReference>
<dbReference type="PROSITE" id="PS51257">
    <property type="entry name" value="PROKAR_LIPOPROTEIN"/>
    <property type="match status" value="1"/>
</dbReference>
<gene>
    <name evidence="3" type="ORF">GCM10011572_19900</name>
    <name evidence="4" type="ORF">GM672_04630</name>
</gene>
<evidence type="ECO:0000313" key="6">
    <source>
        <dbReference type="Proteomes" id="UP000622638"/>
    </source>
</evidence>
<evidence type="ECO:0000313" key="4">
    <source>
        <dbReference type="EMBL" id="MTV52017.1"/>
    </source>
</evidence>
<evidence type="ECO:0000259" key="2">
    <source>
        <dbReference type="Pfam" id="PF11008"/>
    </source>
</evidence>
<keyword evidence="6" id="KW-1185">Reference proteome</keyword>
<dbReference type="Proteomes" id="UP000430634">
    <property type="component" value="Unassembled WGS sequence"/>
</dbReference>
<evidence type="ECO:0000313" key="5">
    <source>
        <dbReference type="Proteomes" id="UP000430634"/>
    </source>
</evidence>
<accession>A0A6I3SWA1</accession>
<feature type="signal peptide" evidence="1">
    <location>
        <begin position="1"/>
        <end position="20"/>
    </location>
</feature>
<reference evidence="3" key="4">
    <citation type="submission" date="2024-05" db="EMBL/GenBank/DDBJ databases">
        <authorList>
            <person name="Sun Q."/>
            <person name="Zhou Y."/>
        </authorList>
    </citation>
    <scope>NUCLEOTIDE SEQUENCE</scope>
    <source>
        <strain evidence="3">CGMCC 1.15931</strain>
    </source>
</reference>
<proteinExistence type="predicted"/>
<dbReference type="EMBL" id="WNKZ01000007">
    <property type="protein sequence ID" value="MTV52017.1"/>
    <property type="molecule type" value="Genomic_DNA"/>
</dbReference>
<dbReference type="InterPro" id="IPR016596">
    <property type="entry name" value="UCP012335"/>
</dbReference>
<name>A0A6I3SWA1_9BURK</name>
<dbReference type="OrthoDB" id="8775745at2"/>
<feature type="chain" id="PRO_5026191020" evidence="1">
    <location>
        <begin position="21"/>
        <end position="148"/>
    </location>
</feature>
<feature type="domain" description="DUF2846" evidence="2">
    <location>
        <begin position="38"/>
        <end position="116"/>
    </location>
</feature>
<organism evidence="4 5">
    <name type="scientific">Pseudoduganella buxea</name>
    <dbReference type="NCBI Taxonomy" id="1949069"/>
    <lineage>
        <taxon>Bacteria</taxon>
        <taxon>Pseudomonadati</taxon>
        <taxon>Pseudomonadota</taxon>
        <taxon>Betaproteobacteria</taxon>
        <taxon>Burkholderiales</taxon>
        <taxon>Oxalobacteraceae</taxon>
        <taxon>Telluria group</taxon>
        <taxon>Pseudoduganella</taxon>
    </lineage>
</organism>
<dbReference type="RefSeq" id="WP_155469357.1">
    <property type="nucleotide sequence ID" value="NZ_BMKG01000007.1"/>
</dbReference>